<evidence type="ECO:0000259" key="2">
    <source>
        <dbReference type="PROSITE" id="PS51832"/>
    </source>
</evidence>
<proteinExistence type="predicted"/>
<feature type="domain" description="HD" evidence="1">
    <location>
        <begin position="18"/>
        <end position="137"/>
    </location>
</feature>
<keyword evidence="3" id="KW-0378">Hydrolase</keyword>
<dbReference type="InterPro" id="IPR006674">
    <property type="entry name" value="HD_domain"/>
</dbReference>
<dbReference type="AlphaFoldDB" id="A0A124BS83"/>
<dbReference type="OrthoDB" id="9798833at2"/>
<evidence type="ECO:0000313" key="4">
    <source>
        <dbReference type="Proteomes" id="UP000056209"/>
    </source>
</evidence>
<dbReference type="RefSeq" id="WP_058979520.1">
    <property type="nucleotide sequence ID" value="NZ_BCMS01000003.1"/>
</dbReference>
<organism evidence="3 4">
    <name type="scientific">Deinococcus grandis</name>
    <dbReference type="NCBI Taxonomy" id="57498"/>
    <lineage>
        <taxon>Bacteria</taxon>
        <taxon>Thermotogati</taxon>
        <taxon>Deinococcota</taxon>
        <taxon>Deinococci</taxon>
        <taxon>Deinococcales</taxon>
        <taxon>Deinococcaceae</taxon>
        <taxon>Deinococcus</taxon>
    </lineage>
</organism>
<dbReference type="GO" id="GO:0016787">
    <property type="term" value="F:hydrolase activity"/>
    <property type="evidence" value="ECO:0007669"/>
    <property type="project" value="UniProtKB-KW"/>
</dbReference>
<name>A0A124BS83_9DEIO</name>
<feature type="domain" description="HD-GYP" evidence="2">
    <location>
        <begin position="1"/>
        <end position="182"/>
    </location>
</feature>
<sequence>MHDITLWPSVGGVLEACGREHALDVAHLARRAAPALRIDPELAYVAGLLHDVGKISVPVDILVAERALSASEWTLVRAHPVEGEGLIRKWWPDAPTAVLHAVRHHHERLDGQGYPDQLRSLPDLTALIAAADVYVALREARPYRVSRSVQESAEILRGEPLPAHVISAVLDAAVPCSASRVV</sequence>
<reference evidence="4" key="1">
    <citation type="submission" date="2015-11" db="EMBL/GenBank/DDBJ databases">
        <title>Draft Genome Sequence of the Radioresistant Bacterium Deinococcus grandis, Isolated from Freshwater Fish in Japan.</title>
        <authorList>
            <person name="Satoh K."/>
            <person name="Onodera T."/>
            <person name="Omoso K."/>
            <person name="Takeda-Yano K."/>
            <person name="Katayama T."/>
            <person name="Oono Y."/>
            <person name="Narumi I."/>
        </authorList>
    </citation>
    <scope>NUCLEOTIDE SEQUENCE [LARGE SCALE GENOMIC DNA]</scope>
    <source>
        <strain evidence="4">ATCC 43672</strain>
    </source>
</reference>
<dbReference type="Gene3D" id="1.10.3210.10">
    <property type="entry name" value="Hypothetical protein af1432"/>
    <property type="match status" value="1"/>
</dbReference>
<dbReference type="SMART" id="SM00471">
    <property type="entry name" value="HDc"/>
    <property type="match status" value="1"/>
</dbReference>
<dbReference type="PANTHER" id="PTHR43155">
    <property type="entry name" value="CYCLIC DI-GMP PHOSPHODIESTERASE PA4108-RELATED"/>
    <property type="match status" value="1"/>
</dbReference>
<evidence type="ECO:0000259" key="1">
    <source>
        <dbReference type="PROSITE" id="PS51831"/>
    </source>
</evidence>
<comment type="caution">
    <text evidence="3">The sequence shown here is derived from an EMBL/GenBank/DDBJ whole genome shotgun (WGS) entry which is preliminary data.</text>
</comment>
<keyword evidence="4" id="KW-1185">Reference proteome</keyword>
<dbReference type="SUPFAM" id="SSF109604">
    <property type="entry name" value="HD-domain/PDEase-like"/>
    <property type="match status" value="1"/>
</dbReference>
<dbReference type="Proteomes" id="UP000056209">
    <property type="component" value="Unassembled WGS sequence"/>
</dbReference>
<dbReference type="PROSITE" id="PS51831">
    <property type="entry name" value="HD"/>
    <property type="match status" value="1"/>
</dbReference>
<evidence type="ECO:0000313" key="3">
    <source>
        <dbReference type="EMBL" id="GAQ23551.1"/>
    </source>
</evidence>
<dbReference type="EMBL" id="BCMS01000003">
    <property type="protein sequence ID" value="GAQ23551.1"/>
    <property type="molecule type" value="Genomic_DNA"/>
</dbReference>
<dbReference type="CDD" id="cd00077">
    <property type="entry name" value="HDc"/>
    <property type="match status" value="1"/>
</dbReference>
<gene>
    <name evidence="3" type="ORF">DEIGR_310070</name>
</gene>
<protein>
    <submittedName>
        <fullName evidence="3">Metal dependent phosphohydrolase</fullName>
    </submittedName>
</protein>
<dbReference type="InterPro" id="IPR006675">
    <property type="entry name" value="HDIG_dom"/>
</dbReference>
<dbReference type="PROSITE" id="PS51832">
    <property type="entry name" value="HD_GYP"/>
    <property type="match status" value="1"/>
</dbReference>
<dbReference type="InterPro" id="IPR003607">
    <property type="entry name" value="HD/PDEase_dom"/>
</dbReference>
<dbReference type="PANTHER" id="PTHR43155:SF2">
    <property type="entry name" value="CYCLIC DI-GMP PHOSPHODIESTERASE PA4108"/>
    <property type="match status" value="1"/>
</dbReference>
<accession>A0A124BS83</accession>
<dbReference type="NCBIfam" id="TIGR00277">
    <property type="entry name" value="HDIG"/>
    <property type="match status" value="1"/>
</dbReference>
<dbReference type="InterPro" id="IPR037522">
    <property type="entry name" value="HD_GYP_dom"/>
</dbReference>
<dbReference type="Pfam" id="PF13487">
    <property type="entry name" value="HD_5"/>
    <property type="match status" value="1"/>
</dbReference>